<dbReference type="EMBL" id="JBFKZN010000002">
    <property type="protein sequence ID" value="MEW5288561.1"/>
    <property type="molecule type" value="Genomic_DNA"/>
</dbReference>
<evidence type="ECO:0000256" key="1">
    <source>
        <dbReference type="SAM" id="Phobius"/>
    </source>
</evidence>
<accession>A0ABV3MYJ0</accession>
<keyword evidence="3" id="KW-1185">Reference proteome</keyword>
<comment type="caution">
    <text evidence="2">The sequence shown here is derived from an EMBL/GenBank/DDBJ whole genome shotgun (WGS) entry which is preliminary data.</text>
</comment>
<keyword evidence="1" id="KW-0812">Transmembrane</keyword>
<dbReference type="Proteomes" id="UP001554567">
    <property type="component" value="Unassembled WGS sequence"/>
</dbReference>
<dbReference type="RefSeq" id="WP_367166848.1">
    <property type="nucleotide sequence ID" value="NZ_JBFKZN010000002.1"/>
</dbReference>
<keyword evidence="1" id="KW-1133">Transmembrane helix</keyword>
<evidence type="ECO:0000313" key="2">
    <source>
        <dbReference type="EMBL" id="MEW5288561.1"/>
    </source>
</evidence>
<reference evidence="2 3" key="1">
    <citation type="submission" date="2024-07" db="EMBL/GenBank/DDBJ databases">
        <authorList>
            <person name="Dulla G.F.J."/>
            <person name="Delorm J.G."/>
        </authorList>
    </citation>
    <scope>NUCLEOTIDE SEQUENCE [LARGE SCALE GENOMIC DNA]</scope>
    <source>
        <strain evidence="2 3">JGD 233</strain>
    </source>
</reference>
<gene>
    <name evidence="2" type="ORF">ABW286_05115</name>
</gene>
<feature type="transmembrane region" description="Helical" evidence="1">
    <location>
        <begin position="85"/>
        <end position="105"/>
    </location>
</feature>
<name>A0ABV3MYJ0_9GAMM</name>
<sequence length="119" mass="13731">MESLLKTDFTSVDKKLAVIHYLIQHKQEGKALSVLRKIPYKKCDRDCFKAGTELGGIIYVIFRKPFLIYDEFMRKHASGANVTDFLGGMFFSLFALIMTVCVLIFPRRSFVRLKNTSEK</sequence>
<keyword evidence="1" id="KW-0472">Membrane</keyword>
<organism evidence="2 3">
    <name type="scientific">Erwinia papayae</name>
    <dbReference type="NCBI Taxonomy" id="206499"/>
    <lineage>
        <taxon>Bacteria</taxon>
        <taxon>Pseudomonadati</taxon>
        <taxon>Pseudomonadota</taxon>
        <taxon>Gammaproteobacteria</taxon>
        <taxon>Enterobacterales</taxon>
        <taxon>Erwiniaceae</taxon>
        <taxon>Erwinia</taxon>
    </lineage>
</organism>
<proteinExistence type="predicted"/>
<protein>
    <submittedName>
        <fullName evidence="2">Uncharacterized protein</fullName>
    </submittedName>
</protein>
<evidence type="ECO:0000313" key="3">
    <source>
        <dbReference type="Proteomes" id="UP001554567"/>
    </source>
</evidence>